<feature type="transmembrane region" description="Helical" evidence="7">
    <location>
        <begin position="152"/>
        <end position="176"/>
    </location>
</feature>
<evidence type="ECO:0000313" key="11">
    <source>
        <dbReference type="Proteomes" id="UP000094828"/>
    </source>
</evidence>
<sequence length="293" mass="32697">MREIGVLDHVQQADLLADYLLSEGIKCHIDNQDSQFVLWALDDDLVAKAKEHLLAFKANPLDPVYAEGAKAARQIRKEELARRKQYRKNIKDIRSSWSFAPTTGPTFVSALLLSICLIVGYLTWLGQAGNTITPRLLFSTDMNWSELKEGELWRLITPIFLHFGLMHILFNAMWLINLGPMIERRNGSLWLLGFVLITGIASNFAQAYFVSPAFGGFSGVNYGLIGYAWIMGRRAPGSGIRLSPQSAGLAIAWGLLGIAGEFVHHQSWMANWAHGVGFAVGCFWAWAETEKSR</sequence>
<evidence type="ECO:0000256" key="1">
    <source>
        <dbReference type="ARBA" id="ARBA00004141"/>
    </source>
</evidence>
<accession>A0A1C3E7U7</accession>
<dbReference type="InterPro" id="IPR038236">
    <property type="entry name" value="GlpG_N_sf"/>
</dbReference>
<proteinExistence type="inferred from homology"/>
<dbReference type="PANTHER" id="PTHR43731">
    <property type="entry name" value="RHOMBOID PROTEASE"/>
    <property type="match status" value="1"/>
</dbReference>
<feature type="transmembrane region" description="Helical" evidence="7">
    <location>
        <begin position="242"/>
        <end position="263"/>
    </location>
</feature>
<dbReference type="Pfam" id="PF12122">
    <property type="entry name" value="Rhomboid_N"/>
    <property type="match status" value="1"/>
</dbReference>
<evidence type="ECO:0000259" key="9">
    <source>
        <dbReference type="Pfam" id="PF12122"/>
    </source>
</evidence>
<evidence type="ECO:0008006" key="12">
    <source>
        <dbReference type="Google" id="ProtNLM"/>
    </source>
</evidence>
<feature type="transmembrane region" description="Helical" evidence="7">
    <location>
        <begin position="269"/>
        <end position="287"/>
    </location>
</feature>
<keyword evidence="5 7" id="KW-1133">Transmembrane helix</keyword>
<keyword evidence="11" id="KW-1185">Reference proteome</keyword>
<dbReference type="Pfam" id="PF01694">
    <property type="entry name" value="Rhomboid"/>
    <property type="match status" value="1"/>
</dbReference>
<dbReference type="AlphaFoldDB" id="A0A1C3E7U7"/>
<dbReference type="InterPro" id="IPR035952">
    <property type="entry name" value="Rhomboid-like_sf"/>
</dbReference>
<dbReference type="GO" id="GO:0004252">
    <property type="term" value="F:serine-type endopeptidase activity"/>
    <property type="evidence" value="ECO:0007669"/>
    <property type="project" value="InterPro"/>
</dbReference>
<evidence type="ECO:0000256" key="4">
    <source>
        <dbReference type="ARBA" id="ARBA00022801"/>
    </source>
</evidence>
<organism evidence="10 11">
    <name type="scientific">Planctopirus hydrillae</name>
    <dbReference type="NCBI Taxonomy" id="1841610"/>
    <lineage>
        <taxon>Bacteria</taxon>
        <taxon>Pseudomonadati</taxon>
        <taxon>Planctomycetota</taxon>
        <taxon>Planctomycetia</taxon>
        <taxon>Planctomycetales</taxon>
        <taxon>Planctomycetaceae</taxon>
        <taxon>Planctopirus</taxon>
    </lineage>
</organism>
<feature type="domain" description="Peptidase S54 GlpG peptidase N-terminal" evidence="9">
    <location>
        <begin position="1"/>
        <end position="67"/>
    </location>
</feature>
<evidence type="ECO:0000256" key="2">
    <source>
        <dbReference type="ARBA" id="ARBA00009045"/>
    </source>
</evidence>
<protein>
    <recommendedName>
        <fullName evidence="12">Rhomboid family intramembrane serine protease</fullName>
    </recommendedName>
</protein>
<evidence type="ECO:0000256" key="6">
    <source>
        <dbReference type="ARBA" id="ARBA00023136"/>
    </source>
</evidence>
<comment type="similarity">
    <text evidence="2">Belongs to the peptidase S54 family.</text>
</comment>
<evidence type="ECO:0000313" key="10">
    <source>
        <dbReference type="EMBL" id="ODA29294.1"/>
    </source>
</evidence>
<dbReference type="GO" id="GO:0016020">
    <property type="term" value="C:membrane"/>
    <property type="evidence" value="ECO:0007669"/>
    <property type="project" value="UniProtKB-SubCell"/>
</dbReference>
<dbReference type="EMBL" id="LYDR01000137">
    <property type="protein sequence ID" value="ODA29294.1"/>
    <property type="molecule type" value="Genomic_DNA"/>
</dbReference>
<dbReference type="SUPFAM" id="SSF144091">
    <property type="entry name" value="Rhomboid-like"/>
    <property type="match status" value="1"/>
</dbReference>
<keyword evidence="3 7" id="KW-0812">Transmembrane</keyword>
<dbReference type="InterPro" id="IPR022732">
    <property type="entry name" value="Peptidase_S54_GlpG_N"/>
</dbReference>
<keyword evidence="4" id="KW-0378">Hydrolase</keyword>
<name>A0A1C3E7U7_9PLAN</name>
<feature type="transmembrane region" description="Helical" evidence="7">
    <location>
        <begin position="188"/>
        <end position="207"/>
    </location>
</feature>
<dbReference type="Gene3D" id="1.20.1540.10">
    <property type="entry name" value="Rhomboid-like"/>
    <property type="match status" value="1"/>
</dbReference>
<evidence type="ECO:0000256" key="5">
    <source>
        <dbReference type="ARBA" id="ARBA00022989"/>
    </source>
</evidence>
<evidence type="ECO:0000259" key="8">
    <source>
        <dbReference type="Pfam" id="PF01694"/>
    </source>
</evidence>
<comment type="subcellular location">
    <subcellularLocation>
        <location evidence="1">Membrane</location>
        <topology evidence="1">Multi-pass membrane protein</topology>
    </subcellularLocation>
</comment>
<reference evidence="10 11" key="1">
    <citation type="submission" date="2016-05" db="EMBL/GenBank/DDBJ databases">
        <title>Genomic and physiological characterization of Planctopirus sp. isolated from fresh water lake.</title>
        <authorList>
            <person name="Subhash Y."/>
            <person name="Ramana C."/>
        </authorList>
    </citation>
    <scope>NUCLEOTIDE SEQUENCE [LARGE SCALE GENOMIC DNA]</scope>
    <source>
        <strain evidence="10 11">JC280</strain>
    </source>
</reference>
<feature type="transmembrane region" description="Helical" evidence="7">
    <location>
        <begin position="97"/>
        <end position="124"/>
    </location>
</feature>
<evidence type="ECO:0000256" key="3">
    <source>
        <dbReference type="ARBA" id="ARBA00022692"/>
    </source>
</evidence>
<comment type="caution">
    <text evidence="10">The sequence shown here is derived from an EMBL/GenBank/DDBJ whole genome shotgun (WGS) entry which is preliminary data.</text>
</comment>
<dbReference type="STRING" id="1841610.A6X21_09380"/>
<evidence type="ECO:0000256" key="7">
    <source>
        <dbReference type="SAM" id="Phobius"/>
    </source>
</evidence>
<feature type="transmembrane region" description="Helical" evidence="7">
    <location>
        <begin position="213"/>
        <end position="230"/>
    </location>
</feature>
<dbReference type="Proteomes" id="UP000094828">
    <property type="component" value="Unassembled WGS sequence"/>
</dbReference>
<dbReference type="InterPro" id="IPR050925">
    <property type="entry name" value="Rhomboid_protease_S54"/>
</dbReference>
<gene>
    <name evidence="10" type="ORF">A6X21_09380</name>
</gene>
<dbReference type="PANTHER" id="PTHR43731:SF14">
    <property type="entry name" value="PRESENILIN-ASSOCIATED RHOMBOID-LIKE PROTEIN, MITOCHONDRIAL"/>
    <property type="match status" value="1"/>
</dbReference>
<dbReference type="Gene3D" id="3.30.70.2350">
    <property type="match status" value="1"/>
</dbReference>
<dbReference type="RefSeq" id="WP_068850121.1">
    <property type="nucleotide sequence ID" value="NZ_LYDR01000137.1"/>
</dbReference>
<dbReference type="OrthoDB" id="9813074at2"/>
<feature type="domain" description="Peptidase S54 rhomboid" evidence="8">
    <location>
        <begin position="150"/>
        <end position="287"/>
    </location>
</feature>
<dbReference type="InterPro" id="IPR022764">
    <property type="entry name" value="Peptidase_S54_rhomboid_dom"/>
</dbReference>
<keyword evidence="6 7" id="KW-0472">Membrane</keyword>